<accession>A0A0U1PWI3</accession>
<dbReference type="Gene3D" id="1.20.1740.10">
    <property type="entry name" value="Amino acid/polyamine transporter I"/>
    <property type="match status" value="1"/>
</dbReference>
<reference evidence="6 7" key="1">
    <citation type="submission" date="2015-05" db="EMBL/GenBank/DDBJ databases">
        <title>Draft genome sequence of Lampropedia sp. CT6, isolated from the microbial mat of a hot water spring, located at Manikaran, India.</title>
        <authorList>
            <person name="Tripathi C."/>
            <person name="Rani P."/>
            <person name="Mahato N.K."/>
            <person name="Lal R."/>
        </authorList>
    </citation>
    <scope>NUCLEOTIDE SEQUENCE [LARGE SCALE GENOMIC DNA]</scope>
    <source>
        <strain evidence="6 7">CT6</strain>
    </source>
</reference>
<dbReference type="InterPro" id="IPR050598">
    <property type="entry name" value="AminoAcid_Transporter"/>
</dbReference>
<feature type="transmembrane region" description="Helical" evidence="5">
    <location>
        <begin position="394"/>
        <end position="412"/>
    </location>
</feature>
<keyword evidence="2 5" id="KW-0812">Transmembrane</keyword>
<dbReference type="PANTHER" id="PTHR11785">
    <property type="entry name" value="AMINO ACID TRANSPORTER"/>
    <property type="match status" value="1"/>
</dbReference>
<dbReference type="PATRIC" id="fig|1610491.3.peg.2938"/>
<comment type="subcellular location">
    <subcellularLocation>
        <location evidence="1">Membrane</location>
        <topology evidence="1">Multi-pass membrane protein</topology>
    </subcellularLocation>
</comment>
<feature type="transmembrane region" description="Helical" evidence="5">
    <location>
        <begin position="418"/>
        <end position="440"/>
    </location>
</feature>
<dbReference type="Proteomes" id="UP000050580">
    <property type="component" value="Unassembled WGS sequence"/>
</dbReference>
<evidence type="ECO:0000256" key="4">
    <source>
        <dbReference type="ARBA" id="ARBA00023136"/>
    </source>
</evidence>
<feature type="transmembrane region" description="Helical" evidence="5">
    <location>
        <begin position="16"/>
        <end position="36"/>
    </location>
</feature>
<evidence type="ECO:0000256" key="1">
    <source>
        <dbReference type="ARBA" id="ARBA00004141"/>
    </source>
</evidence>
<evidence type="ECO:0000256" key="3">
    <source>
        <dbReference type="ARBA" id="ARBA00022989"/>
    </source>
</evidence>
<dbReference type="RefSeq" id="WP_046742876.1">
    <property type="nucleotide sequence ID" value="NZ_LBNQ01000041.1"/>
</dbReference>
<evidence type="ECO:0000256" key="2">
    <source>
        <dbReference type="ARBA" id="ARBA00022692"/>
    </source>
</evidence>
<feature type="transmembrane region" description="Helical" evidence="5">
    <location>
        <begin position="330"/>
        <end position="350"/>
    </location>
</feature>
<feature type="transmembrane region" description="Helical" evidence="5">
    <location>
        <begin position="161"/>
        <end position="180"/>
    </location>
</feature>
<feature type="transmembrane region" description="Helical" evidence="5">
    <location>
        <begin position="135"/>
        <end position="154"/>
    </location>
</feature>
<dbReference type="Pfam" id="PF13520">
    <property type="entry name" value="AA_permease_2"/>
    <property type="match status" value="1"/>
</dbReference>
<dbReference type="STRING" id="1610491.AAV94_13845"/>
<dbReference type="PIRSF" id="PIRSF006060">
    <property type="entry name" value="AA_transporter"/>
    <property type="match status" value="1"/>
</dbReference>
<dbReference type="GO" id="GO:0015179">
    <property type="term" value="F:L-amino acid transmembrane transporter activity"/>
    <property type="evidence" value="ECO:0007669"/>
    <property type="project" value="TreeGrafter"/>
</dbReference>
<keyword evidence="4 5" id="KW-0472">Membrane</keyword>
<proteinExistence type="predicted"/>
<dbReference type="OrthoDB" id="6743928at2"/>
<evidence type="ECO:0000313" key="7">
    <source>
        <dbReference type="Proteomes" id="UP000050580"/>
    </source>
</evidence>
<protein>
    <submittedName>
        <fullName evidence="6">Amino acid permease</fullName>
    </submittedName>
</protein>
<dbReference type="GO" id="GO:0016020">
    <property type="term" value="C:membrane"/>
    <property type="evidence" value="ECO:0007669"/>
    <property type="project" value="UniProtKB-SubCell"/>
</dbReference>
<comment type="caution">
    <text evidence="6">The sequence shown here is derived from an EMBL/GenBank/DDBJ whole genome shotgun (WGS) entry which is preliminary data.</text>
</comment>
<gene>
    <name evidence="6" type="ORF">AAV94_13845</name>
</gene>
<feature type="transmembrane region" description="Helical" evidence="5">
    <location>
        <begin position="51"/>
        <end position="74"/>
    </location>
</feature>
<organism evidence="6 7">
    <name type="scientific">Lampropedia cohaerens</name>
    <dbReference type="NCBI Taxonomy" id="1610491"/>
    <lineage>
        <taxon>Bacteria</taxon>
        <taxon>Pseudomonadati</taxon>
        <taxon>Pseudomonadota</taxon>
        <taxon>Betaproteobacteria</taxon>
        <taxon>Burkholderiales</taxon>
        <taxon>Comamonadaceae</taxon>
        <taxon>Lampropedia</taxon>
    </lineage>
</organism>
<dbReference type="PANTHER" id="PTHR11785:SF512">
    <property type="entry name" value="SOBREMESA, ISOFORM B"/>
    <property type="match status" value="1"/>
</dbReference>
<dbReference type="AlphaFoldDB" id="A0A0U1PWI3"/>
<feature type="transmembrane region" description="Helical" evidence="5">
    <location>
        <begin position="362"/>
        <end position="382"/>
    </location>
</feature>
<feature type="transmembrane region" description="Helical" evidence="5">
    <location>
        <begin position="192"/>
        <end position="214"/>
    </location>
</feature>
<dbReference type="EMBL" id="LBNQ01000041">
    <property type="protein sequence ID" value="KKW66898.1"/>
    <property type="molecule type" value="Genomic_DNA"/>
</dbReference>
<keyword evidence="7" id="KW-1185">Reference proteome</keyword>
<evidence type="ECO:0000313" key="6">
    <source>
        <dbReference type="EMBL" id="KKW66898.1"/>
    </source>
</evidence>
<name>A0A0U1PWI3_9BURK</name>
<feature type="transmembrane region" description="Helical" evidence="5">
    <location>
        <begin position="235"/>
        <end position="259"/>
    </location>
</feature>
<feature type="transmembrane region" description="Helical" evidence="5">
    <location>
        <begin position="279"/>
        <end position="309"/>
    </location>
</feature>
<sequence>MPDSAAPTAQAKPQPLLSLFDAVTIMVGLVVGIGIFRTPATVAGSVDSETMFLLVWVLGGVITLIGALCYAELASAHPHAGGEYHFLARAYGRPVALLFGWARCTVIQTGSIAAVAFALGDYAHQLWPLGPHGPALYAAVSVIVFTAVNTIGTVQSKRLQVAVTCIELGAIVAIIVFGLLGTPADAPVPPPIVDPGTAALGMAMVFVLLTYGGWNEAAYLSGELKDPQRNVARMLIIGTAVLVALYLLTNYALLSILGLDGLRGSSVVATEMMQHVAGPAGGTVVALAIVVAAMSTLNATIFTGGRVFYAMACDLRIGRWMGIWDGRGKTPANALLAQGLWALALIALATRHLDGFSAMVNYTAPVFWGFMLLVALALFVLRWRYPQRALPYRVPLYPLVPALFVVFCTYMLHSGLQYAGQAGWIGLAVLVAGLPLLLFVRRGHAMDA</sequence>
<feature type="transmembrane region" description="Helical" evidence="5">
    <location>
        <begin position="95"/>
        <end position="120"/>
    </location>
</feature>
<keyword evidence="3 5" id="KW-1133">Transmembrane helix</keyword>
<dbReference type="InterPro" id="IPR002293">
    <property type="entry name" value="AA/rel_permease1"/>
</dbReference>
<evidence type="ECO:0000256" key="5">
    <source>
        <dbReference type="SAM" id="Phobius"/>
    </source>
</evidence>